<dbReference type="Proteomes" id="UP000765509">
    <property type="component" value="Unassembled WGS sequence"/>
</dbReference>
<evidence type="ECO:0000313" key="2">
    <source>
        <dbReference type="EMBL" id="MBW0466935.1"/>
    </source>
</evidence>
<evidence type="ECO:0000313" key="3">
    <source>
        <dbReference type="Proteomes" id="UP000765509"/>
    </source>
</evidence>
<accession>A0A9Q3BLE7</accession>
<sequence>MERQENIETSSTVTRNIPASTVNREGAAITPQKAPQKAHRRDYGRGQSVTKRKGSVNESQTDKLCHSEADNTVLTSIRGDSATRSLCGYIKSQPEGLQRCIAEQRVPDHCKSVEKLHEFLPDCEKCSGPSQHLQVTQWMASIDGKEKHDAFNSRMEGKKSTTTQASAKKSPNNQQQKFQHEK</sequence>
<keyword evidence="3" id="KW-1185">Reference proteome</keyword>
<gene>
    <name evidence="2" type="ORF">O181_006650</name>
</gene>
<feature type="compositionally biased region" description="Polar residues" evidence="1">
    <location>
        <begin position="171"/>
        <end position="182"/>
    </location>
</feature>
<feature type="region of interest" description="Disordered" evidence="1">
    <location>
        <begin position="144"/>
        <end position="182"/>
    </location>
</feature>
<comment type="caution">
    <text evidence="2">The sequence shown here is derived from an EMBL/GenBank/DDBJ whole genome shotgun (WGS) entry which is preliminary data.</text>
</comment>
<feature type="compositionally biased region" description="Basic and acidic residues" evidence="1">
    <location>
        <begin position="144"/>
        <end position="159"/>
    </location>
</feature>
<feature type="compositionally biased region" description="Polar residues" evidence="1">
    <location>
        <begin position="7"/>
        <end position="23"/>
    </location>
</feature>
<protein>
    <submittedName>
        <fullName evidence="2">Uncharacterized protein</fullName>
    </submittedName>
</protein>
<feature type="compositionally biased region" description="Low complexity" evidence="1">
    <location>
        <begin position="160"/>
        <end position="170"/>
    </location>
</feature>
<feature type="region of interest" description="Disordered" evidence="1">
    <location>
        <begin position="1"/>
        <end position="62"/>
    </location>
</feature>
<proteinExistence type="predicted"/>
<reference evidence="2" key="1">
    <citation type="submission" date="2021-03" db="EMBL/GenBank/DDBJ databases">
        <title>Draft genome sequence of rust myrtle Austropuccinia psidii MF-1, a brazilian biotype.</title>
        <authorList>
            <person name="Quecine M.C."/>
            <person name="Pachon D.M.R."/>
            <person name="Bonatelli M.L."/>
            <person name="Correr F.H."/>
            <person name="Franceschini L.M."/>
            <person name="Leite T.F."/>
            <person name="Margarido G.R.A."/>
            <person name="Almeida C.A."/>
            <person name="Ferrarezi J.A."/>
            <person name="Labate C.A."/>
        </authorList>
    </citation>
    <scope>NUCLEOTIDE SEQUENCE</scope>
    <source>
        <strain evidence="2">MF-1</strain>
    </source>
</reference>
<dbReference type="EMBL" id="AVOT02001437">
    <property type="protein sequence ID" value="MBW0466935.1"/>
    <property type="molecule type" value="Genomic_DNA"/>
</dbReference>
<evidence type="ECO:0000256" key="1">
    <source>
        <dbReference type="SAM" id="MobiDB-lite"/>
    </source>
</evidence>
<name>A0A9Q3BLE7_9BASI</name>
<organism evidence="2 3">
    <name type="scientific">Austropuccinia psidii MF-1</name>
    <dbReference type="NCBI Taxonomy" id="1389203"/>
    <lineage>
        <taxon>Eukaryota</taxon>
        <taxon>Fungi</taxon>
        <taxon>Dikarya</taxon>
        <taxon>Basidiomycota</taxon>
        <taxon>Pucciniomycotina</taxon>
        <taxon>Pucciniomycetes</taxon>
        <taxon>Pucciniales</taxon>
        <taxon>Sphaerophragmiaceae</taxon>
        <taxon>Austropuccinia</taxon>
    </lineage>
</organism>
<dbReference type="AlphaFoldDB" id="A0A9Q3BLE7"/>